<accession>A0A834TS85</accession>
<organism evidence="1 2">
    <name type="scientific">Senna tora</name>
    <dbReference type="NCBI Taxonomy" id="362788"/>
    <lineage>
        <taxon>Eukaryota</taxon>
        <taxon>Viridiplantae</taxon>
        <taxon>Streptophyta</taxon>
        <taxon>Embryophyta</taxon>
        <taxon>Tracheophyta</taxon>
        <taxon>Spermatophyta</taxon>
        <taxon>Magnoliopsida</taxon>
        <taxon>eudicotyledons</taxon>
        <taxon>Gunneridae</taxon>
        <taxon>Pentapetalae</taxon>
        <taxon>rosids</taxon>
        <taxon>fabids</taxon>
        <taxon>Fabales</taxon>
        <taxon>Fabaceae</taxon>
        <taxon>Caesalpinioideae</taxon>
        <taxon>Cassia clade</taxon>
        <taxon>Senna</taxon>
    </lineage>
</organism>
<keyword evidence="2" id="KW-1185">Reference proteome</keyword>
<evidence type="ECO:0000313" key="2">
    <source>
        <dbReference type="Proteomes" id="UP000634136"/>
    </source>
</evidence>
<protein>
    <submittedName>
        <fullName evidence="1">Uncharacterized protein</fullName>
    </submittedName>
</protein>
<sequence>MAREACEKGISVFSSMSRRNPADLRHLLTLPSASINLVLLLEGEYEWYSGEPDEGSTHQLVDPGKKSVLTAQGRGPFVGFLLHAHRRSLIPLKWSTHVALSSFSFELRAYELEAIECLYQNATTPVKLGMYSEVIPLDMGVGLKRKALKKSNMSKLKKVQKTYANVCLGILLSALKSLKLGDLRASSLLPSVVVGEGGSIHYVPVREHLSSEALHVALAEVEALKREIGKLKFANEALRVEVESLRAQL</sequence>
<name>A0A834TS85_9FABA</name>
<dbReference type="Proteomes" id="UP000634136">
    <property type="component" value="Unassembled WGS sequence"/>
</dbReference>
<gene>
    <name evidence="1" type="ORF">G2W53_017616</name>
</gene>
<evidence type="ECO:0000313" key="1">
    <source>
        <dbReference type="EMBL" id="KAF7826452.1"/>
    </source>
</evidence>
<dbReference type="AlphaFoldDB" id="A0A834TS85"/>
<dbReference type="EMBL" id="JAAIUW010000006">
    <property type="protein sequence ID" value="KAF7826452.1"/>
    <property type="molecule type" value="Genomic_DNA"/>
</dbReference>
<proteinExistence type="predicted"/>
<reference evidence="1" key="1">
    <citation type="submission" date="2020-09" db="EMBL/GenBank/DDBJ databases">
        <title>Genome-Enabled Discovery of Anthraquinone Biosynthesis in Senna tora.</title>
        <authorList>
            <person name="Kang S.-H."/>
            <person name="Pandey R.P."/>
            <person name="Lee C.-M."/>
            <person name="Sim J.-S."/>
            <person name="Jeong J.-T."/>
            <person name="Choi B.-S."/>
            <person name="Jung M."/>
            <person name="Ginzburg D."/>
            <person name="Zhao K."/>
            <person name="Won S.Y."/>
            <person name="Oh T.-J."/>
            <person name="Yu Y."/>
            <person name="Kim N.-H."/>
            <person name="Lee O.R."/>
            <person name="Lee T.-H."/>
            <person name="Bashyal P."/>
            <person name="Kim T.-S."/>
            <person name="Lee W.-H."/>
            <person name="Kawkins C."/>
            <person name="Kim C.-K."/>
            <person name="Kim J.S."/>
            <person name="Ahn B.O."/>
            <person name="Rhee S.Y."/>
            <person name="Sohng J.K."/>
        </authorList>
    </citation>
    <scope>NUCLEOTIDE SEQUENCE</scope>
    <source>
        <tissue evidence="1">Leaf</tissue>
    </source>
</reference>
<comment type="caution">
    <text evidence="1">The sequence shown here is derived from an EMBL/GenBank/DDBJ whole genome shotgun (WGS) entry which is preliminary data.</text>
</comment>